<dbReference type="PATRIC" id="fig|861299.3.peg.1013"/>
<dbReference type="NCBIfam" id="TIGR01549">
    <property type="entry name" value="HAD-SF-IA-v1"/>
    <property type="match status" value="1"/>
</dbReference>
<dbReference type="EMBL" id="CP007128">
    <property type="protein sequence ID" value="AHG88536.1"/>
    <property type="molecule type" value="Genomic_DNA"/>
</dbReference>
<dbReference type="Proteomes" id="UP000019151">
    <property type="component" value="Chromosome"/>
</dbReference>
<evidence type="ECO:0000313" key="2">
    <source>
        <dbReference type="EMBL" id="AHG88536.1"/>
    </source>
</evidence>
<sequence>MSVAAVFFDVGETLVDESRLWRLWADWLGVPRDAFLDALYAVIARGEHHRRVFDVVRPDLAPFDVDAARRVRAAAGWPEDRFTADDVYPDAVPSLRALAERGYVVGIAGNQPAWTEAMLRGLDARIDVVASSERWGVEKPSPAFFAHLAGSVALPPSAIVYVGDRLDNDVLPALDAGMAGILLRRGPWGTAHALHPDAARATAIIDGLAELPNLVGRL</sequence>
<dbReference type="InterPro" id="IPR036412">
    <property type="entry name" value="HAD-like_sf"/>
</dbReference>
<dbReference type="Gene3D" id="3.40.50.1000">
    <property type="entry name" value="HAD superfamily/HAD-like"/>
    <property type="match status" value="1"/>
</dbReference>
<dbReference type="GO" id="GO:0016787">
    <property type="term" value="F:hydrolase activity"/>
    <property type="evidence" value="ECO:0007669"/>
    <property type="project" value="UniProtKB-KW"/>
</dbReference>
<dbReference type="eggNOG" id="COG0546">
    <property type="taxonomic scope" value="Bacteria"/>
</dbReference>
<gene>
    <name evidence="2" type="ORF">J421_0999</name>
</gene>
<reference evidence="2 3" key="1">
    <citation type="journal article" date="2014" name="Genome Announc.">
        <title>Genome Sequence and Methylome of Soil Bacterium Gemmatirosa kalamazoonensis KBS708T, a Member of the Rarely Cultivated Gemmatimonadetes Phylum.</title>
        <authorList>
            <person name="Debruyn J.M."/>
            <person name="Radosevich M."/>
            <person name="Wommack K.E."/>
            <person name="Polson S.W."/>
            <person name="Hauser L.J."/>
            <person name="Fawaz M.N."/>
            <person name="Korlach J."/>
            <person name="Tsai Y.C."/>
        </authorList>
    </citation>
    <scope>NUCLEOTIDE SEQUENCE [LARGE SCALE GENOMIC DNA]</scope>
    <source>
        <strain evidence="2 3">KBS708</strain>
    </source>
</reference>
<dbReference type="AlphaFoldDB" id="W0RCL5"/>
<dbReference type="KEGG" id="gba:J421_0999"/>
<name>W0RCL5_9BACT</name>
<dbReference type="Pfam" id="PF00702">
    <property type="entry name" value="Hydrolase"/>
    <property type="match status" value="1"/>
</dbReference>
<accession>W0RCL5</accession>
<organism evidence="2 3">
    <name type="scientific">Gemmatirosa kalamazoonensis</name>
    <dbReference type="NCBI Taxonomy" id="861299"/>
    <lineage>
        <taxon>Bacteria</taxon>
        <taxon>Pseudomonadati</taxon>
        <taxon>Gemmatimonadota</taxon>
        <taxon>Gemmatimonadia</taxon>
        <taxon>Gemmatimonadales</taxon>
        <taxon>Gemmatimonadaceae</taxon>
        <taxon>Gemmatirosa</taxon>
    </lineage>
</organism>
<protein>
    <submittedName>
        <fullName evidence="2">HAD-superfamily hydrolase, subfamily IA, variant 1</fullName>
    </submittedName>
</protein>
<keyword evidence="1 2" id="KW-0378">Hydrolase</keyword>
<dbReference type="PANTHER" id="PTHR43316">
    <property type="entry name" value="HYDROLASE, HALOACID DELAHOGENASE-RELATED"/>
    <property type="match status" value="1"/>
</dbReference>
<dbReference type="InterPro" id="IPR051540">
    <property type="entry name" value="S-2-haloacid_dehalogenase"/>
</dbReference>
<dbReference type="RefSeq" id="WP_025410069.1">
    <property type="nucleotide sequence ID" value="NZ_CP007128.1"/>
</dbReference>
<evidence type="ECO:0000256" key="1">
    <source>
        <dbReference type="ARBA" id="ARBA00022801"/>
    </source>
</evidence>
<dbReference type="STRING" id="861299.J421_0999"/>
<evidence type="ECO:0000313" key="3">
    <source>
        <dbReference type="Proteomes" id="UP000019151"/>
    </source>
</evidence>
<dbReference type="InParanoid" id="W0RCL5"/>
<dbReference type="SFLD" id="SFLDS00003">
    <property type="entry name" value="Haloacid_Dehalogenase"/>
    <property type="match status" value="1"/>
</dbReference>
<dbReference type="SFLD" id="SFLDG01129">
    <property type="entry name" value="C1.5:_HAD__Beta-PGM__Phosphata"/>
    <property type="match status" value="1"/>
</dbReference>
<dbReference type="InterPro" id="IPR006439">
    <property type="entry name" value="HAD-SF_hydro_IA"/>
</dbReference>
<dbReference type="HOGENOM" id="CLU_089320_0_0_0"/>
<keyword evidence="3" id="KW-1185">Reference proteome</keyword>
<dbReference type="InterPro" id="IPR023214">
    <property type="entry name" value="HAD_sf"/>
</dbReference>
<dbReference type="OrthoDB" id="9810501at2"/>
<dbReference type="SUPFAM" id="SSF56784">
    <property type="entry name" value="HAD-like"/>
    <property type="match status" value="1"/>
</dbReference>
<proteinExistence type="predicted"/>